<accession>A0A0D7B5W1</accession>
<dbReference type="Proteomes" id="UP000054007">
    <property type="component" value="Unassembled WGS sequence"/>
</dbReference>
<protein>
    <submittedName>
        <fullName evidence="1">Uncharacterized protein</fullName>
    </submittedName>
</protein>
<name>A0A0D7B5W1_9AGAR</name>
<dbReference type="EMBL" id="KN880573">
    <property type="protein sequence ID" value="KIY65882.1"/>
    <property type="molecule type" value="Genomic_DNA"/>
</dbReference>
<gene>
    <name evidence="1" type="ORF">CYLTODRAFT_378657</name>
</gene>
<organism evidence="1 2">
    <name type="scientific">Cylindrobasidium torrendii FP15055 ss-10</name>
    <dbReference type="NCBI Taxonomy" id="1314674"/>
    <lineage>
        <taxon>Eukaryota</taxon>
        <taxon>Fungi</taxon>
        <taxon>Dikarya</taxon>
        <taxon>Basidiomycota</taxon>
        <taxon>Agaricomycotina</taxon>
        <taxon>Agaricomycetes</taxon>
        <taxon>Agaricomycetidae</taxon>
        <taxon>Agaricales</taxon>
        <taxon>Marasmiineae</taxon>
        <taxon>Physalacriaceae</taxon>
        <taxon>Cylindrobasidium</taxon>
    </lineage>
</organism>
<sequence length="74" mass="8006">MAASSEAVSYTPEGAVLISYTTLVSRPETLNAAIEKGFGSAPDCLGLIVVKDLPEEYGRFRERLLRLAYCNPLA</sequence>
<evidence type="ECO:0000313" key="2">
    <source>
        <dbReference type="Proteomes" id="UP000054007"/>
    </source>
</evidence>
<evidence type="ECO:0000313" key="1">
    <source>
        <dbReference type="EMBL" id="KIY65882.1"/>
    </source>
</evidence>
<dbReference type="STRING" id="1314674.A0A0D7B5W1"/>
<reference evidence="1 2" key="1">
    <citation type="journal article" date="2015" name="Fungal Genet. Biol.">
        <title>Evolution of novel wood decay mechanisms in Agaricales revealed by the genome sequences of Fistulina hepatica and Cylindrobasidium torrendii.</title>
        <authorList>
            <person name="Floudas D."/>
            <person name="Held B.W."/>
            <person name="Riley R."/>
            <person name="Nagy L.G."/>
            <person name="Koehler G."/>
            <person name="Ransdell A.S."/>
            <person name="Younus H."/>
            <person name="Chow J."/>
            <person name="Chiniquy J."/>
            <person name="Lipzen A."/>
            <person name="Tritt A."/>
            <person name="Sun H."/>
            <person name="Haridas S."/>
            <person name="LaButti K."/>
            <person name="Ohm R.A."/>
            <person name="Kues U."/>
            <person name="Blanchette R.A."/>
            <person name="Grigoriev I.V."/>
            <person name="Minto R.E."/>
            <person name="Hibbett D.S."/>
        </authorList>
    </citation>
    <scope>NUCLEOTIDE SEQUENCE [LARGE SCALE GENOMIC DNA]</scope>
    <source>
        <strain evidence="1 2">FP15055 ss-10</strain>
    </source>
</reference>
<dbReference type="OrthoDB" id="438224at2759"/>
<keyword evidence="2" id="KW-1185">Reference proteome</keyword>
<dbReference type="AlphaFoldDB" id="A0A0D7B5W1"/>
<proteinExistence type="predicted"/>